<dbReference type="OrthoDB" id="2287990at2759"/>
<feature type="compositionally biased region" description="Polar residues" evidence="1">
    <location>
        <begin position="194"/>
        <end position="203"/>
    </location>
</feature>
<organism evidence="2">
    <name type="scientific">Lichtheimia ramosa</name>
    <dbReference type="NCBI Taxonomy" id="688394"/>
    <lineage>
        <taxon>Eukaryota</taxon>
        <taxon>Fungi</taxon>
        <taxon>Fungi incertae sedis</taxon>
        <taxon>Mucoromycota</taxon>
        <taxon>Mucoromycotina</taxon>
        <taxon>Mucoromycetes</taxon>
        <taxon>Mucorales</taxon>
        <taxon>Lichtheimiaceae</taxon>
        <taxon>Lichtheimia</taxon>
    </lineage>
</organism>
<name>A0A077WU68_9FUNG</name>
<dbReference type="AlphaFoldDB" id="A0A077WU68"/>
<reference evidence="2" key="1">
    <citation type="journal article" date="2014" name="Genome Announc.">
        <title>De novo whole-genome sequence and genome annotation of Lichtheimia ramosa.</title>
        <authorList>
            <person name="Linde J."/>
            <person name="Schwartze V."/>
            <person name="Binder U."/>
            <person name="Lass-Florl C."/>
            <person name="Voigt K."/>
            <person name="Horn F."/>
        </authorList>
    </citation>
    <scope>NUCLEOTIDE SEQUENCE</scope>
    <source>
        <strain evidence="2">JMRC FSU:6197</strain>
    </source>
</reference>
<feature type="compositionally biased region" description="Pro residues" evidence="1">
    <location>
        <begin position="227"/>
        <end position="239"/>
    </location>
</feature>
<proteinExistence type="predicted"/>
<evidence type="ECO:0000313" key="2">
    <source>
        <dbReference type="EMBL" id="CDS11136.1"/>
    </source>
</evidence>
<feature type="compositionally biased region" description="Polar residues" evidence="1">
    <location>
        <begin position="94"/>
        <end position="105"/>
    </location>
</feature>
<sequence length="338" mass="36989">MALCKKCPSAKHHEEHHQKTTILKFNDLGGWSKSVTRQSDGRFHCLCGQYQSRTPVEVRDHARTCQNVPESQQPSSRRSQRVAHRSTAAPYPSRSHSSPKQSCTQVDIPPLRRSQRLARRSAVAPYPPRSPLSPKQSTKQVGIPSAQASGSGSPLQQEEAETPSAQASGSSSPLKQQQQEGSTSAAEGSGSGSYHHQQQTGTLSPEVASYHGDELSSQGSYQEEIVPTPPRHSPAPQAPPLTEQEEAQVARIRELLIQVITSSGRTVEDLPEDDVVVRFDVRLAGLRTAAIHATLDIVRHGTTVDTLARMVYSIMDGVPGGTLENLRMQYYHFSRLIL</sequence>
<gene>
    <name evidence="2" type="ORF">LRAMOSA03399</name>
</gene>
<protein>
    <submittedName>
        <fullName evidence="2">Uncharacterized protein</fullName>
    </submittedName>
</protein>
<dbReference type="EMBL" id="LK023346">
    <property type="protein sequence ID" value="CDS11136.1"/>
    <property type="molecule type" value="Genomic_DNA"/>
</dbReference>
<feature type="compositionally biased region" description="Polar residues" evidence="1">
    <location>
        <begin position="163"/>
        <end position="179"/>
    </location>
</feature>
<feature type="compositionally biased region" description="Polar residues" evidence="1">
    <location>
        <begin position="133"/>
        <end position="156"/>
    </location>
</feature>
<accession>A0A077WU68</accession>
<evidence type="ECO:0000256" key="1">
    <source>
        <dbReference type="SAM" id="MobiDB-lite"/>
    </source>
</evidence>
<feature type="region of interest" description="Disordered" evidence="1">
    <location>
        <begin position="65"/>
        <end position="246"/>
    </location>
</feature>